<keyword evidence="4" id="KW-1185">Reference proteome</keyword>
<feature type="region of interest" description="Disordered" evidence="2">
    <location>
        <begin position="1"/>
        <end position="34"/>
    </location>
</feature>
<reference evidence="3" key="1">
    <citation type="submission" date="2020-10" db="EMBL/GenBank/DDBJ databases">
        <authorList>
            <person name="Roach M.J.R."/>
        </authorList>
    </citation>
    <scope>NUCLEOTIDE SEQUENCE</scope>
    <source>
        <strain evidence="3">CBS 1945</strain>
    </source>
</reference>
<evidence type="ECO:0000256" key="1">
    <source>
        <dbReference type="SAM" id="Coils"/>
    </source>
</evidence>
<dbReference type="EMBL" id="CP064815">
    <property type="protein sequence ID" value="QPG76323.1"/>
    <property type="molecule type" value="Genomic_DNA"/>
</dbReference>
<dbReference type="KEGG" id="bnn:FOA43_003709"/>
<feature type="coiled-coil region" evidence="1">
    <location>
        <begin position="186"/>
        <end position="329"/>
    </location>
</feature>
<evidence type="ECO:0000313" key="3">
    <source>
        <dbReference type="EMBL" id="QPG76323.1"/>
    </source>
</evidence>
<gene>
    <name evidence="3" type="ORF">FOA43_003709</name>
</gene>
<name>A0A875S5X0_EENNA</name>
<dbReference type="Proteomes" id="UP000662931">
    <property type="component" value="Chromosome 4"/>
</dbReference>
<feature type="region of interest" description="Disordered" evidence="2">
    <location>
        <begin position="754"/>
        <end position="774"/>
    </location>
</feature>
<keyword evidence="1" id="KW-0175">Coiled coil</keyword>
<evidence type="ECO:0000256" key="2">
    <source>
        <dbReference type="SAM" id="MobiDB-lite"/>
    </source>
</evidence>
<sequence length="899" mass="104645">MFRSHKQLIRTPTEKRGPRRTEFTPVGATGDDNSQLVPSAAVRTNVNNGSPMNRNFSADNLTDNTSSSFSALLDSPARPLIHKGTDIFPIDSSDEEENNSTSTFHGRRDLVGSKTTLVKKQADEVQKLRTDNFNLRVELISLKKGLQILPKDKKHLIDENMILNQKVIQLQRMVGEYHDREDSAPVDHSESIRKSNEAKIEEYENRLAGIREEVEEVRRERDNSETMRQELQDEVSSLKLQVAELHEELSKRPRFDEADAKDDKILELQTDLDHSESEADKLRRENDALNDRMKDLEIKVSDDTWKDDMTRLENRDKLLQKENNRLHERIKALKTGKEKTTDLMKGEIDNVYDKANKFQGEKAELVEKLRSMEDLLADAHKRYSDDYVEDIEADRKDLYNNLLSLNEKYKKLSEESQRKDQQMKKLKELKSHDSNISEELQLQLKEERRKFSEKQDQLLDEISQLKEERSDLVRDYQSIQIELESMKTDRRVDPEQFDKLESDFLKVSSQLKVQGQEYELLEDQLDIKEDELQKLRIELVSGYDKKEVIRLQKIIDSDKEERLKLLREKERLVDENLSLSEQVTTLKNVKDRLKTRMVSTTDAEDKLDELRKKNSKVLKDSRAQSERLQHIQAELDKISEEKVELLESLTKLGKTLQKTMDKNNQLSEQLRSIHNATSTSKQDLQAKLAEKNAANKKLVDEYNSMKNELLDRLESSRDEKKQLESKINELKEQIERHKVKEDILLQDQEKVKAQASQKIQYPPTPKTPNHAMEESSTVDALEARLELLGAQRKLYRIKLQDMKDANGDLKFANGYLTKELKSKDRLIEKNVTLLQASSMGLVTPESSPRITRKSQRTFEGCALAVLAGIRLQHRLEELKRKKNRERQAKAQIIQQQKYI</sequence>
<feature type="coiled-coil region" evidence="1">
    <location>
        <begin position="600"/>
        <end position="747"/>
    </location>
</feature>
<feature type="region of interest" description="Disordered" evidence="2">
    <location>
        <begin position="86"/>
        <end position="107"/>
    </location>
</feature>
<dbReference type="OrthoDB" id="10255522at2759"/>
<proteinExistence type="predicted"/>
<evidence type="ECO:0000313" key="4">
    <source>
        <dbReference type="Proteomes" id="UP000662931"/>
    </source>
</evidence>
<dbReference type="GeneID" id="62197109"/>
<feature type="coiled-coil region" evidence="1">
    <location>
        <begin position="511"/>
        <end position="575"/>
    </location>
</feature>
<feature type="compositionally biased region" description="Basic and acidic residues" evidence="2">
    <location>
        <begin position="12"/>
        <end position="22"/>
    </location>
</feature>
<feature type="coiled-coil region" evidence="1">
    <location>
        <begin position="355"/>
        <end position="482"/>
    </location>
</feature>
<dbReference type="RefSeq" id="XP_038779888.1">
    <property type="nucleotide sequence ID" value="XM_038923960.1"/>
</dbReference>
<accession>A0A875S5X0</accession>
<feature type="coiled-coil region" evidence="1">
    <location>
        <begin position="868"/>
        <end position="895"/>
    </location>
</feature>
<protein>
    <submittedName>
        <fullName evidence="3">Uncharacterized protein</fullName>
    </submittedName>
</protein>
<organism evidence="3 4">
    <name type="scientific">Eeniella nana</name>
    <name type="common">Yeast</name>
    <name type="synonym">Brettanomyces nanus</name>
    <dbReference type="NCBI Taxonomy" id="13502"/>
    <lineage>
        <taxon>Eukaryota</taxon>
        <taxon>Fungi</taxon>
        <taxon>Dikarya</taxon>
        <taxon>Ascomycota</taxon>
        <taxon>Saccharomycotina</taxon>
        <taxon>Pichiomycetes</taxon>
        <taxon>Pichiales</taxon>
        <taxon>Pichiaceae</taxon>
        <taxon>Brettanomyces</taxon>
    </lineage>
</organism>
<dbReference type="AlphaFoldDB" id="A0A875S5X0"/>